<dbReference type="EMBL" id="PGCI01000200">
    <property type="protein sequence ID" value="PLW34319.1"/>
    <property type="molecule type" value="Genomic_DNA"/>
</dbReference>
<organism evidence="1 2">
    <name type="scientific">Puccinia coronata f. sp. avenae</name>
    <dbReference type="NCBI Taxonomy" id="200324"/>
    <lineage>
        <taxon>Eukaryota</taxon>
        <taxon>Fungi</taxon>
        <taxon>Dikarya</taxon>
        <taxon>Basidiomycota</taxon>
        <taxon>Pucciniomycotina</taxon>
        <taxon>Pucciniomycetes</taxon>
        <taxon>Pucciniales</taxon>
        <taxon>Pucciniaceae</taxon>
        <taxon>Puccinia</taxon>
    </lineage>
</organism>
<evidence type="ECO:0000313" key="2">
    <source>
        <dbReference type="Proteomes" id="UP000235392"/>
    </source>
</evidence>
<gene>
    <name evidence="1" type="ORF">PCASD_17258</name>
</gene>
<dbReference type="Proteomes" id="UP000235392">
    <property type="component" value="Unassembled WGS sequence"/>
</dbReference>
<dbReference type="AlphaFoldDB" id="A0A2N5U9A5"/>
<evidence type="ECO:0000313" key="1">
    <source>
        <dbReference type="EMBL" id="PLW34319.1"/>
    </source>
</evidence>
<name>A0A2N5U9A5_9BASI</name>
<reference evidence="1 2" key="1">
    <citation type="submission" date="2017-11" db="EMBL/GenBank/DDBJ databases">
        <title>De novo assembly and phasing of dikaryotic genomes from two isolates of Puccinia coronata f. sp. avenae, the causal agent of oat crown rust.</title>
        <authorList>
            <person name="Miller M.E."/>
            <person name="Zhang Y."/>
            <person name="Omidvar V."/>
            <person name="Sperschneider J."/>
            <person name="Schwessinger B."/>
            <person name="Raley C."/>
            <person name="Palmer J.M."/>
            <person name="Garnica D."/>
            <person name="Upadhyaya N."/>
            <person name="Rathjen J."/>
            <person name="Taylor J.M."/>
            <person name="Park R.F."/>
            <person name="Dodds P.N."/>
            <person name="Hirsch C.D."/>
            <person name="Kianian S.F."/>
            <person name="Figueroa M."/>
        </authorList>
    </citation>
    <scope>NUCLEOTIDE SEQUENCE [LARGE SCALE GENOMIC DNA]</scope>
    <source>
        <strain evidence="1">12SD80</strain>
    </source>
</reference>
<sequence>MELEGRSTTQAFISPYSAKPSGLSSIISFGTFAEALEWLIVASTRFRSPSGVYPSNAGRGLINTQMVKPNGTQRRDGIDLSP</sequence>
<comment type="caution">
    <text evidence="1">The sequence shown here is derived from an EMBL/GenBank/DDBJ whole genome shotgun (WGS) entry which is preliminary data.</text>
</comment>
<protein>
    <submittedName>
        <fullName evidence="1">Uncharacterized protein</fullName>
    </submittedName>
</protein>
<proteinExistence type="predicted"/>
<accession>A0A2N5U9A5</accession>